<protein>
    <submittedName>
        <fullName evidence="3">Uncharacterized protein</fullName>
    </submittedName>
</protein>
<name>A0AAV5R4S5_PICKL</name>
<reference evidence="3 4" key="1">
    <citation type="journal article" date="2023" name="Elife">
        <title>Identification of key yeast species and microbe-microbe interactions impacting larval growth of Drosophila in the wild.</title>
        <authorList>
            <person name="Mure A."/>
            <person name="Sugiura Y."/>
            <person name="Maeda R."/>
            <person name="Honda K."/>
            <person name="Sakurai N."/>
            <person name="Takahashi Y."/>
            <person name="Watada M."/>
            <person name="Katoh T."/>
            <person name="Gotoh A."/>
            <person name="Gotoh Y."/>
            <person name="Taniguchi I."/>
            <person name="Nakamura K."/>
            <person name="Hayashi T."/>
            <person name="Katayama T."/>
            <person name="Uemura T."/>
            <person name="Hattori Y."/>
        </authorList>
    </citation>
    <scope>NUCLEOTIDE SEQUENCE [LARGE SCALE GENOMIC DNA]</scope>
    <source>
        <strain evidence="3 4">PK-24</strain>
    </source>
</reference>
<gene>
    <name evidence="3" type="ORF">DAPK24_030440</name>
</gene>
<dbReference type="EMBL" id="BTGB01000003">
    <property type="protein sequence ID" value="GMM46469.1"/>
    <property type="molecule type" value="Genomic_DNA"/>
</dbReference>
<feature type="compositionally biased region" description="Low complexity" evidence="1">
    <location>
        <begin position="382"/>
        <end position="411"/>
    </location>
</feature>
<evidence type="ECO:0000256" key="1">
    <source>
        <dbReference type="SAM" id="MobiDB-lite"/>
    </source>
</evidence>
<keyword evidence="2" id="KW-1133">Transmembrane helix</keyword>
<feature type="transmembrane region" description="Helical" evidence="2">
    <location>
        <begin position="147"/>
        <end position="164"/>
    </location>
</feature>
<evidence type="ECO:0000256" key="2">
    <source>
        <dbReference type="SAM" id="Phobius"/>
    </source>
</evidence>
<sequence length="520" mass="58624">MLPNTSTFFTCFVPIIAIFLLIVYLQFFQFSLNGEYTIPAIFQASYGNICKCSGWDKYSNEFVPVSVNQDGTSLGCLTSHKERLLSVSKANFSSLARESFGKCLDMIPLITKDQNILIAIKECIVNSNGLDESISEIIQIKKQTQRYLYFCIFIIASFVFHKYTKIMRKTIIEEEMISKVRSNLKRDSNGNLNIKPKPRSNFFPETNSYCSNSPISKSQNNKRGFNNNNNNIFDQQLFFKDVFQSTAKNEAPLTSTPKMEPTKINDTQSIPLIPSFLMNTPKLTKEKPSQNKVVKISHENTKKASKVDTKNVLAGLSEISLEVTENKKNISSNKKETKRDIQTTFKLAIQNKLNKKDEEENRVSSSERFGSTITESESHNNTISTSEKSSTSSMKTNATNTTNTGNSNSLNVNKETVQFYMTYPAPSLTSNWNNTNNTNNTNNNNNKKINGKIPIAPYKIRNTNNDMNIGVYARPNHMIPGGIPLGPRAMTIPPANLCIQNHPIYGPSIWNDPIVRAIRR</sequence>
<dbReference type="Proteomes" id="UP001378960">
    <property type="component" value="Unassembled WGS sequence"/>
</dbReference>
<keyword evidence="2" id="KW-0472">Membrane</keyword>
<accession>A0AAV5R4S5</accession>
<feature type="compositionally biased region" description="Polar residues" evidence="1">
    <location>
        <begin position="363"/>
        <end position="381"/>
    </location>
</feature>
<feature type="transmembrane region" description="Helical" evidence="2">
    <location>
        <begin position="6"/>
        <end position="25"/>
    </location>
</feature>
<evidence type="ECO:0000313" key="3">
    <source>
        <dbReference type="EMBL" id="GMM46469.1"/>
    </source>
</evidence>
<feature type="region of interest" description="Disordered" evidence="1">
    <location>
        <begin position="353"/>
        <end position="411"/>
    </location>
</feature>
<keyword evidence="2" id="KW-0812">Transmembrane</keyword>
<dbReference type="AlphaFoldDB" id="A0AAV5R4S5"/>
<evidence type="ECO:0000313" key="4">
    <source>
        <dbReference type="Proteomes" id="UP001378960"/>
    </source>
</evidence>
<comment type="caution">
    <text evidence="3">The sequence shown here is derived from an EMBL/GenBank/DDBJ whole genome shotgun (WGS) entry which is preliminary data.</text>
</comment>
<organism evidence="3 4">
    <name type="scientific">Pichia kluyveri</name>
    <name type="common">Yeast</name>
    <dbReference type="NCBI Taxonomy" id="36015"/>
    <lineage>
        <taxon>Eukaryota</taxon>
        <taxon>Fungi</taxon>
        <taxon>Dikarya</taxon>
        <taxon>Ascomycota</taxon>
        <taxon>Saccharomycotina</taxon>
        <taxon>Pichiomycetes</taxon>
        <taxon>Pichiales</taxon>
        <taxon>Pichiaceae</taxon>
        <taxon>Pichia</taxon>
    </lineage>
</organism>
<proteinExistence type="predicted"/>
<keyword evidence="4" id="KW-1185">Reference proteome</keyword>